<dbReference type="PANTHER" id="PTHR43651:SF11">
    <property type="entry name" value="MALTO-OLIGOSYLTREHALOSE TREHALOHYDROLASE"/>
    <property type="match status" value="1"/>
</dbReference>
<feature type="active site" description="Proton donor" evidence="15">
    <location>
        <position position="284"/>
    </location>
</feature>
<evidence type="ECO:0000256" key="17">
    <source>
        <dbReference type="PIRSR" id="PIRSR006337-3"/>
    </source>
</evidence>
<evidence type="ECO:0000313" key="20">
    <source>
        <dbReference type="Proteomes" id="UP000315700"/>
    </source>
</evidence>
<dbReference type="UniPathway" id="UPA00299"/>
<evidence type="ECO:0000256" key="11">
    <source>
        <dbReference type="ARBA" id="ARBA00033284"/>
    </source>
</evidence>
<feature type="binding site" evidence="16">
    <location>
        <begin position="414"/>
        <end position="419"/>
    </location>
    <ligand>
        <name>substrate</name>
    </ligand>
</feature>
<evidence type="ECO:0000256" key="7">
    <source>
        <dbReference type="ARBA" id="ARBA00022801"/>
    </source>
</evidence>
<dbReference type="SMART" id="SM00642">
    <property type="entry name" value="Aamy"/>
    <property type="match status" value="1"/>
</dbReference>
<evidence type="ECO:0000313" key="19">
    <source>
        <dbReference type="EMBL" id="QDT52957.1"/>
    </source>
</evidence>
<evidence type="ECO:0000256" key="10">
    <source>
        <dbReference type="ARBA" id="ARBA00032057"/>
    </source>
</evidence>
<comment type="similarity">
    <text evidence="3 14">Belongs to the glycosyl hydrolase 13 family.</text>
</comment>
<dbReference type="Gene3D" id="2.60.40.10">
    <property type="entry name" value="Immunoglobulins"/>
    <property type="match status" value="1"/>
</dbReference>
<keyword evidence="7 14" id="KW-0378">Hydrolase</keyword>
<dbReference type="CDD" id="cd11325">
    <property type="entry name" value="AmyAc_GTHase"/>
    <property type="match status" value="1"/>
</dbReference>
<dbReference type="Gene3D" id="3.20.20.80">
    <property type="entry name" value="Glycosidases"/>
    <property type="match status" value="1"/>
</dbReference>
<dbReference type="OrthoDB" id="226102at2"/>
<dbReference type="AlphaFoldDB" id="A0A517SA01"/>
<dbReference type="GO" id="GO:0033942">
    <property type="term" value="F:4-alpha-D-(1-&gt;4)-alpha-D-glucanotrehalose trehalohydrolase activity"/>
    <property type="evidence" value="ECO:0007669"/>
    <property type="project" value="UniProtKB-EC"/>
</dbReference>
<gene>
    <name evidence="19" type="primary">treZ_1</name>
    <name evidence="19" type="ORF">Pan44_09710</name>
</gene>
<dbReference type="InterPro" id="IPR044901">
    <property type="entry name" value="Trehalose_TreZ_E-set_sf"/>
</dbReference>
<evidence type="ECO:0000256" key="13">
    <source>
        <dbReference type="NCBIfam" id="TIGR02402"/>
    </source>
</evidence>
<dbReference type="SUPFAM" id="SSF81296">
    <property type="entry name" value="E set domains"/>
    <property type="match status" value="1"/>
</dbReference>
<evidence type="ECO:0000256" key="9">
    <source>
        <dbReference type="ARBA" id="ARBA00023295"/>
    </source>
</evidence>
<proteinExistence type="inferred from homology"/>
<dbReference type="InterPro" id="IPR013783">
    <property type="entry name" value="Ig-like_fold"/>
</dbReference>
<dbReference type="RefSeq" id="WP_145027754.1">
    <property type="nucleotide sequence ID" value="NZ_CP036271.1"/>
</dbReference>
<comment type="pathway">
    <text evidence="2 14">Glycan biosynthesis; trehalose biosynthesis.</text>
</comment>
<dbReference type="CDD" id="cd02853">
    <property type="entry name" value="E_set_MTHase_like_N"/>
    <property type="match status" value="1"/>
</dbReference>
<evidence type="ECO:0000256" key="15">
    <source>
        <dbReference type="PIRSR" id="PIRSR006337-1"/>
    </source>
</evidence>
<comment type="catalytic activity">
    <reaction evidence="12 14">
        <text>hydrolysis of (1-&gt;4)-alpha-D-glucosidic linkage in 4-alpha-D-[(1-&gt;4)-alpha-D-glucanosyl]n trehalose to yield trehalose and (1-&gt;4)-alpha-D-glucan.</text>
        <dbReference type="EC" id="3.2.1.141"/>
    </reaction>
</comment>
<accession>A0A517SA01</accession>
<evidence type="ECO:0000256" key="5">
    <source>
        <dbReference type="ARBA" id="ARBA00015938"/>
    </source>
</evidence>
<dbReference type="InterPro" id="IPR012768">
    <property type="entry name" value="Trehalose_TreZ"/>
</dbReference>
<reference evidence="19 20" key="1">
    <citation type="submission" date="2019-02" db="EMBL/GenBank/DDBJ databases">
        <title>Deep-cultivation of Planctomycetes and their phenomic and genomic characterization uncovers novel biology.</title>
        <authorList>
            <person name="Wiegand S."/>
            <person name="Jogler M."/>
            <person name="Boedeker C."/>
            <person name="Pinto D."/>
            <person name="Vollmers J."/>
            <person name="Rivas-Marin E."/>
            <person name="Kohn T."/>
            <person name="Peeters S.H."/>
            <person name="Heuer A."/>
            <person name="Rast P."/>
            <person name="Oberbeckmann S."/>
            <person name="Bunk B."/>
            <person name="Jeske O."/>
            <person name="Meyerdierks A."/>
            <person name="Storesund J.E."/>
            <person name="Kallscheuer N."/>
            <person name="Luecker S."/>
            <person name="Lage O.M."/>
            <person name="Pohl T."/>
            <person name="Merkel B.J."/>
            <person name="Hornburger P."/>
            <person name="Mueller R.-W."/>
            <person name="Bruemmer F."/>
            <person name="Labrenz M."/>
            <person name="Spormann A.M."/>
            <person name="Op den Camp H."/>
            <person name="Overmann J."/>
            <person name="Amann R."/>
            <person name="Jetten M.S.M."/>
            <person name="Mascher T."/>
            <person name="Medema M.H."/>
            <person name="Devos D.P."/>
            <person name="Kaster A.-K."/>
            <person name="Ovreas L."/>
            <person name="Rohde M."/>
            <person name="Galperin M.Y."/>
            <person name="Jogler C."/>
        </authorList>
    </citation>
    <scope>NUCLEOTIDE SEQUENCE [LARGE SCALE GENOMIC DNA]</scope>
    <source>
        <strain evidence="19 20">Pan44</strain>
    </source>
</reference>
<dbReference type="PIRSF" id="PIRSF006337">
    <property type="entry name" value="Trehalose_TreZ"/>
    <property type="match status" value="1"/>
</dbReference>
<dbReference type="PANTHER" id="PTHR43651">
    <property type="entry name" value="1,4-ALPHA-GLUCAN-BRANCHING ENZYME"/>
    <property type="match status" value="1"/>
</dbReference>
<evidence type="ECO:0000256" key="14">
    <source>
        <dbReference type="PIRNR" id="PIRNR006337"/>
    </source>
</evidence>
<evidence type="ECO:0000256" key="8">
    <source>
        <dbReference type="ARBA" id="ARBA00023277"/>
    </source>
</evidence>
<dbReference type="GO" id="GO:0005737">
    <property type="term" value="C:cytoplasm"/>
    <property type="evidence" value="ECO:0007669"/>
    <property type="project" value="UniProtKB-SubCell"/>
</dbReference>
<dbReference type="NCBIfam" id="TIGR02402">
    <property type="entry name" value="trehalose_TreZ"/>
    <property type="match status" value="1"/>
</dbReference>
<evidence type="ECO:0000256" key="6">
    <source>
        <dbReference type="ARBA" id="ARBA00022490"/>
    </source>
</evidence>
<evidence type="ECO:0000256" key="16">
    <source>
        <dbReference type="PIRSR" id="PIRSR006337-2"/>
    </source>
</evidence>
<comment type="subcellular location">
    <subcellularLocation>
        <location evidence="1 15">Cytoplasm</location>
    </subcellularLocation>
</comment>
<dbReference type="InParanoid" id="A0A517SA01"/>
<evidence type="ECO:0000259" key="18">
    <source>
        <dbReference type="SMART" id="SM00642"/>
    </source>
</evidence>
<dbReference type="EMBL" id="CP036271">
    <property type="protein sequence ID" value="QDT52957.1"/>
    <property type="molecule type" value="Genomic_DNA"/>
</dbReference>
<feature type="active site" description="Proton donor" evidence="15">
    <location>
        <position position="321"/>
    </location>
</feature>
<feature type="binding site" evidence="16">
    <location>
        <begin position="282"/>
        <end position="287"/>
    </location>
    <ligand>
        <name>substrate</name>
    </ligand>
</feature>
<dbReference type="Proteomes" id="UP000315700">
    <property type="component" value="Chromosome"/>
</dbReference>
<evidence type="ECO:0000256" key="1">
    <source>
        <dbReference type="ARBA" id="ARBA00004496"/>
    </source>
</evidence>
<dbReference type="InterPro" id="IPR022567">
    <property type="entry name" value="DUF3459"/>
</dbReference>
<name>A0A517SA01_9PLAN</name>
<keyword evidence="20" id="KW-1185">Reference proteome</keyword>
<dbReference type="InterPro" id="IPR014756">
    <property type="entry name" value="Ig_E-set"/>
</dbReference>
<evidence type="ECO:0000256" key="3">
    <source>
        <dbReference type="ARBA" id="ARBA00008061"/>
    </source>
</evidence>
<evidence type="ECO:0000256" key="2">
    <source>
        <dbReference type="ARBA" id="ARBA00005199"/>
    </source>
</evidence>
<dbReference type="InterPro" id="IPR017853">
    <property type="entry name" value="GH"/>
</dbReference>
<dbReference type="GO" id="GO:0005992">
    <property type="term" value="P:trehalose biosynthetic process"/>
    <property type="evidence" value="ECO:0007669"/>
    <property type="project" value="UniProtKB-UniRule"/>
</dbReference>
<keyword evidence="9 14" id="KW-0326">Glycosidase</keyword>
<feature type="site" description="Transition state stabilizer" evidence="17">
    <location>
        <position position="415"/>
    </location>
</feature>
<dbReference type="KEGG" id="ccos:Pan44_09710"/>
<dbReference type="InterPro" id="IPR006047">
    <property type="entry name" value="GH13_cat_dom"/>
</dbReference>
<dbReference type="Gene3D" id="1.10.10.760">
    <property type="entry name" value="E-set domains of sugar-utilizing enzymes"/>
    <property type="match status" value="1"/>
</dbReference>
<feature type="domain" description="Glycosyl hydrolase family 13 catalytic" evidence="18">
    <location>
        <begin position="118"/>
        <end position="485"/>
    </location>
</feature>
<organism evidence="19 20">
    <name type="scientific">Caulifigura coniformis</name>
    <dbReference type="NCBI Taxonomy" id="2527983"/>
    <lineage>
        <taxon>Bacteria</taxon>
        <taxon>Pseudomonadati</taxon>
        <taxon>Planctomycetota</taxon>
        <taxon>Planctomycetia</taxon>
        <taxon>Planctomycetales</taxon>
        <taxon>Planctomycetaceae</taxon>
        <taxon>Caulifigura</taxon>
    </lineage>
</organism>
<keyword evidence="6" id="KW-0963">Cytoplasm</keyword>
<evidence type="ECO:0000256" key="12">
    <source>
        <dbReference type="ARBA" id="ARBA00034013"/>
    </source>
</evidence>
<dbReference type="Pfam" id="PF11941">
    <property type="entry name" value="DUF3459"/>
    <property type="match status" value="1"/>
</dbReference>
<sequence>MLNWTSAHLDAVRSAPPALPLTPIEKVRSLRADSVKSEAIPSARVWAPGARDVQIIVDGDRRGMQADSQGWWVDSGPGLGPGSDYAFVVDGEGPYPDPRSQWQPNGPHRASRVVDHSAFRWTDTRWQAPPLSSAIIYELHIGTFTPGGTFDAAIERLDHLVELGVTHVEVMPVAEFQGDYGWGYDGVSLYAPHQTYGGPDGFKRFIDACHARGLAVLLDVVYNHLGPSGNYLPKFGPYFTTQHHTPWGAALNFDGPRCVEVRRFVIDNALMWLRDYHLDGLRIDAVHAIVDLSAVHLLEELTCEVDSLQAQLGRHFVLIAESDLNDPRIVRPTEIGGFGLDAQWCDDIHHALHSVLTGEREGYYADFGSLDDLATAMRQPYVYAGRHSSVRERIHGRAPEGLSASRFVAFLQNHDQLGNRARGERIGHLVGDDRSRIGAALILLSPYVPMLFQGEEWAASSPFQYFVDFHDEPHLAEAVKNGRAREFGSFGWKPDEVPDPTAPTTLADSRLKWEELDQPKHAGMLEWYRALIQLRRAEPAFTSGRLDLVDVRHDAQNSWLVVNRNGVLVVCNFASEERSIPLGGPARPVLLASRPGMRFQDGAVVLPAESVAVLGRPSTTAR</sequence>
<protein>
    <recommendedName>
        <fullName evidence="5 13">Malto-oligosyltrehalose trehalohydrolase</fullName>
        <shortName evidence="14">MTHase</shortName>
        <ecNumber evidence="4 13">3.2.1.141</ecNumber>
    </recommendedName>
    <alternativeName>
        <fullName evidence="11 14">4-alpha-D-((1-&gt;4)-alpha-D-glucano)trehalose trehalohydrolase</fullName>
    </alternativeName>
    <alternativeName>
        <fullName evidence="10 14">Maltooligosyl trehalose trehalohydrolase</fullName>
    </alternativeName>
</protein>
<evidence type="ECO:0000256" key="4">
    <source>
        <dbReference type="ARBA" id="ARBA00012268"/>
    </source>
</evidence>
<dbReference type="SUPFAM" id="SSF51445">
    <property type="entry name" value="(Trans)glycosidases"/>
    <property type="match status" value="1"/>
</dbReference>
<dbReference type="Pfam" id="PF00128">
    <property type="entry name" value="Alpha-amylase"/>
    <property type="match status" value="1"/>
</dbReference>
<keyword evidence="8" id="KW-0119">Carbohydrate metabolism</keyword>
<feature type="binding site" evidence="16">
    <location>
        <begin position="346"/>
        <end position="350"/>
    </location>
    <ligand>
        <name>substrate</name>
    </ligand>
</feature>
<dbReference type="EC" id="3.2.1.141" evidence="4 13"/>